<sequence length="312" mass="35675">MGKLKKRSKLSQQRRKQNQLVPGDNKTNKKLDNKELQKITPLISQLSASATNDRSIALSTILLLCDNDPTSRKLFLKNNLVKILLTKLIHDESDEIVVDAYGLLRNLIIEEGYDLSVHLWRSDIWTALEVDFKKAMQSLPHINDEKVSSTRKALLIDYIDNLISCLGSLSTEVSIQLFDENILPKLQQSGILKFIFELIEKRVSNKLTLTALEFLYDLSTLSFQFIELFANEPSAIELLSKIEDSTLSVLSQVYLIGLKFQIMEFKGELTDPKSDDVLIDSILGKLDSLYKTKICFWTYTQQSLKSRVNNKW</sequence>
<gene>
    <name evidence="1" type="ORF">Amon02_000587300</name>
</gene>
<evidence type="ECO:0000313" key="1">
    <source>
        <dbReference type="EMBL" id="GME82972.1"/>
    </source>
</evidence>
<dbReference type="EMBL" id="BSXS01004428">
    <property type="protein sequence ID" value="GME82972.1"/>
    <property type="molecule type" value="Genomic_DNA"/>
</dbReference>
<reference evidence="1" key="1">
    <citation type="submission" date="2023-04" db="EMBL/GenBank/DDBJ databases">
        <title>Ambrosiozyma monospora NBRC 10751.</title>
        <authorList>
            <person name="Ichikawa N."/>
            <person name="Sato H."/>
            <person name="Tonouchi N."/>
        </authorList>
    </citation>
    <scope>NUCLEOTIDE SEQUENCE</scope>
    <source>
        <strain evidence="1">NBRC 10751</strain>
    </source>
</reference>
<proteinExistence type="predicted"/>
<protein>
    <submittedName>
        <fullName evidence="1">Unnamed protein product</fullName>
    </submittedName>
</protein>
<keyword evidence="2" id="KW-1185">Reference proteome</keyword>
<name>A0ACB5T731_AMBMO</name>
<dbReference type="Proteomes" id="UP001165064">
    <property type="component" value="Unassembled WGS sequence"/>
</dbReference>
<organism evidence="1 2">
    <name type="scientific">Ambrosiozyma monospora</name>
    <name type="common">Yeast</name>
    <name type="synonym">Endomycopsis monosporus</name>
    <dbReference type="NCBI Taxonomy" id="43982"/>
    <lineage>
        <taxon>Eukaryota</taxon>
        <taxon>Fungi</taxon>
        <taxon>Dikarya</taxon>
        <taxon>Ascomycota</taxon>
        <taxon>Saccharomycotina</taxon>
        <taxon>Pichiomycetes</taxon>
        <taxon>Pichiales</taxon>
        <taxon>Pichiaceae</taxon>
        <taxon>Ambrosiozyma</taxon>
    </lineage>
</organism>
<comment type="caution">
    <text evidence="1">The sequence shown here is derived from an EMBL/GenBank/DDBJ whole genome shotgun (WGS) entry which is preliminary data.</text>
</comment>
<evidence type="ECO:0000313" key="2">
    <source>
        <dbReference type="Proteomes" id="UP001165064"/>
    </source>
</evidence>
<accession>A0ACB5T731</accession>